<dbReference type="RefSeq" id="WP_211799374.1">
    <property type="nucleotide sequence ID" value="NZ_JAGSCS010000001.1"/>
</dbReference>
<sequence length="70" mass="7918">MYSLLKRQYTEGNSIVVTKTVPQGKDLTDDEKGMLAVFDHAVDFTRQSPLRPLILELDPQNPHFTESTPS</sequence>
<gene>
    <name evidence="1" type="ORF">KCG48_00745</name>
</gene>
<organism evidence="1 2">
    <name type="scientific">Proteiniclasticum sediminis</name>
    <dbReference type="NCBI Taxonomy" id="2804028"/>
    <lineage>
        <taxon>Bacteria</taxon>
        <taxon>Bacillati</taxon>
        <taxon>Bacillota</taxon>
        <taxon>Clostridia</taxon>
        <taxon>Eubacteriales</taxon>
        <taxon>Clostridiaceae</taxon>
        <taxon>Proteiniclasticum</taxon>
    </lineage>
</organism>
<evidence type="ECO:0000313" key="2">
    <source>
        <dbReference type="Proteomes" id="UP000675379"/>
    </source>
</evidence>
<dbReference type="AlphaFoldDB" id="A0A941HPX7"/>
<reference evidence="1" key="1">
    <citation type="submission" date="2021-04" db="EMBL/GenBank/DDBJ databases">
        <title>Proteiniclasticum sedimins sp. nov., an obligate anaerobic bacterium isolated from anaerobic sludge.</title>
        <authorList>
            <person name="Liu J."/>
        </authorList>
    </citation>
    <scope>NUCLEOTIDE SEQUENCE</scope>
    <source>
        <strain evidence="1">BAD-10</strain>
    </source>
</reference>
<comment type="caution">
    <text evidence="1">The sequence shown here is derived from an EMBL/GenBank/DDBJ whole genome shotgun (WGS) entry which is preliminary data.</text>
</comment>
<evidence type="ECO:0000313" key="1">
    <source>
        <dbReference type="EMBL" id="MBR0574858.1"/>
    </source>
</evidence>
<dbReference type="Proteomes" id="UP000675379">
    <property type="component" value="Unassembled WGS sequence"/>
</dbReference>
<protein>
    <submittedName>
        <fullName evidence="1">Uncharacterized protein</fullName>
    </submittedName>
</protein>
<dbReference type="EMBL" id="JAGSCS010000001">
    <property type="protein sequence ID" value="MBR0574858.1"/>
    <property type="molecule type" value="Genomic_DNA"/>
</dbReference>
<keyword evidence="2" id="KW-1185">Reference proteome</keyword>
<name>A0A941HPX7_9CLOT</name>
<proteinExistence type="predicted"/>
<accession>A0A941HPX7</accession>